<dbReference type="InterPro" id="IPR020568">
    <property type="entry name" value="Ribosomal_Su5_D2-typ_SF"/>
</dbReference>
<evidence type="ECO:0000256" key="8">
    <source>
        <dbReference type="NCBIfam" id="TIGR00188"/>
    </source>
</evidence>
<evidence type="ECO:0000256" key="2">
    <source>
        <dbReference type="ARBA" id="ARBA00022694"/>
    </source>
</evidence>
<dbReference type="GO" id="GO:0000049">
    <property type="term" value="F:tRNA binding"/>
    <property type="evidence" value="ECO:0007669"/>
    <property type="project" value="UniProtKB-UniRule"/>
</dbReference>
<dbReference type="HAMAP" id="MF_00227">
    <property type="entry name" value="RNase_P"/>
    <property type="match status" value="1"/>
</dbReference>
<dbReference type="GO" id="GO:0004526">
    <property type="term" value="F:ribonuclease P activity"/>
    <property type="evidence" value="ECO:0007669"/>
    <property type="project" value="UniProtKB-UniRule"/>
</dbReference>
<organism evidence="9 10">
    <name type="scientific">Candidatus Woesebacteria bacterium GW2011_GWA1_37_8</name>
    <dbReference type="NCBI Taxonomy" id="1618546"/>
    <lineage>
        <taxon>Bacteria</taxon>
        <taxon>Candidatus Woeseibacteriota</taxon>
    </lineage>
</organism>
<dbReference type="InterPro" id="IPR014721">
    <property type="entry name" value="Ribsml_uS5_D2-typ_fold_subgr"/>
</dbReference>
<keyword evidence="5 7" id="KW-0378">Hydrolase</keyword>
<dbReference type="SUPFAM" id="SSF54211">
    <property type="entry name" value="Ribosomal protein S5 domain 2-like"/>
    <property type="match status" value="1"/>
</dbReference>
<dbReference type="AlphaFoldDB" id="A0A0G0HLZ2"/>
<evidence type="ECO:0000256" key="7">
    <source>
        <dbReference type="HAMAP-Rule" id="MF_00227"/>
    </source>
</evidence>
<dbReference type="EC" id="3.1.26.5" evidence="7 8"/>
<comment type="similarity">
    <text evidence="7">Belongs to the RnpA family.</text>
</comment>
<keyword evidence="6 7" id="KW-0694">RNA-binding</keyword>
<evidence type="ECO:0000256" key="3">
    <source>
        <dbReference type="ARBA" id="ARBA00022722"/>
    </source>
</evidence>
<evidence type="ECO:0000256" key="5">
    <source>
        <dbReference type="ARBA" id="ARBA00022801"/>
    </source>
</evidence>
<dbReference type="GO" id="GO:0042781">
    <property type="term" value="F:3'-tRNA processing endoribonuclease activity"/>
    <property type="evidence" value="ECO:0007669"/>
    <property type="project" value="TreeGrafter"/>
</dbReference>
<protein>
    <recommendedName>
        <fullName evidence="7 8">Ribonuclease P protein component</fullName>
        <shortName evidence="7">RNase P protein</shortName>
        <shortName evidence="7">RNaseP protein</shortName>
        <ecNumber evidence="7 8">3.1.26.5</ecNumber>
    </recommendedName>
    <alternativeName>
        <fullName evidence="7">Protein C5</fullName>
    </alternativeName>
</protein>
<dbReference type="InterPro" id="IPR020539">
    <property type="entry name" value="RNase_P_CS"/>
</dbReference>
<evidence type="ECO:0000256" key="6">
    <source>
        <dbReference type="ARBA" id="ARBA00022884"/>
    </source>
</evidence>
<evidence type="ECO:0000313" key="10">
    <source>
        <dbReference type="Proteomes" id="UP000034603"/>
    </source>
</evidence>
<evidence type="ECO:0000256" key="1">
    <source>
        <dbReference type="ARBA" id="ARBA00002663"/>
    </source>
</evidence>
<gene>
    <name evidence="7" type="primary">rnpA</name>
    <name evidence="9" type="ORF">US62_C0052G0008</name>
</gene>
<sequence>MLPSDRTLKATEYDKVKKLGKVYQSNSFQLLINDRKDKNLTKFGFIISNNVDKLAVHRNRVKRAMRESARQTMFSIPNGMDMIFIAKQNIVKMTTDEIMKEMKEYLLNTRFN</sequence>
<comment type="subunit">
    <text evidence="7">Consists of a catalytic RNA component (M1 or rnpB) and a protein subunit.</text>
</comment>
<evidence type="ECO:0000313" key="9">
    <source>
        <dbReference type="EMBL" id="KKQ43237.1"/>
    </source>
</evidence>
<dbReference type="PANTHER" id="PTHR33992">
    <property type="entry name" value="RIBONUCLEASE P PROTEIN COMPONENT"/>
    <property type="match status" value="1"/>
</dbReference>
<dbReference type="PROSITE" id="PS00648">
    <property type="entry name" value="RIBONUCLEASE_P"/>
    <property type="match status" value="1"/>
</dbReference>
<dbReference type="Proteomes" id="UP000034603">
    <property type="component" value="Unassembled WGS sequence"/>
</dbReference>
<accession>A0A0G0HLZ2</accession>
<proteinExistence type="inferred from homology"/>
<evidence type="ECO:0000256" key="4">
    <source>
        <dbReference type="ARBA" id="ARBA00022759"/>
    </source>
</evidence>
<dbReference type="NCBIfam" id="TIGR00188">
    <property type="entry name" value="rnpA"/>
    <property type="match status" value="1"/>
</dbReference>
<dbReference type="GO" id="GO:0030677">
    <property type="term" value="C:ribonuclease P complex"/>
    <property type="evidence" value="ECO:0007669"/>
    <property type="project" value="TreeGrafter"/>
</dbReference>
<dbReference type="GO" id="GO:0001682">
    <property type="term" value="P:tRNA 5'-leader removal"/>
    <property type="evidence" value="ECO:0007669"/>
    <property type="project" value="UniProtKB-UniRule"/>
</dbReference>
<dbReference type="Gene3D" id="3.30.230.10">
    <property type="match status" value="1"/>
</dbReference>
<dbReference type="EMBL" id="LBTR01000052">
    <property type="protein sequence ID" value="KKQ43237.1"/>
    <property type="molecule type" value="Genomic_DNA"/>
</dbReference>
<name>A0A0G0HLZ2_9BACT</name>
<keyword evidence="2 7" id="KW-0819">tRNA processing</keyword>
<comment type="function">
    <text evidence="1 7">RNaseP catalyzes the removal of the 5'-leader sequence from pre-tRNA to produce the mature 5'-terminus. It can also cleave other RNA substrates such as 4.5S RNA. The protein component plays an auxiliary but essential role in vivo by binding to the 5'-leader sequence and broadening the substrate specificity of the ribozyme.</text>
</comment>
<comment type="caution">
    <text evidence="9">The sequence shown here is derived from an EMBL/GenBank/DDBJ whole genome shotgun (WGS) entry which is preliminary data.</text>
</comment>
<dbReference type="Pfam" id="PF00825">
    <property type="entry name" value="Ribonuclease_P"/>
    <property type="match status" value="1"/>
</dbReference>
<reference evidence="9 10" key="1">
    <citation type="journal article" date="2015" name="Nature">
        <title>rRNA introns, odd ribosomes, and small enigmatic genomes across a large radiation of phyla.</title>
        <authorList>
            <person name="Brown C.T."/>
            <person name="Hug L.A."/>
            <person name="Thomas B.C."/>
            <person name="Sharon I."/>
            <person name="Castelle C.J."/>
            <person name="Singh A."/>
            <person name="Wilkins M.J."/>
            <person name="Williams K.H."/>
            <person name="Banfield J.F."/>
        </authorList>
    </citation>
    <scope>NUCLEOTIDE SEQUENCE [LARGE SCALE GENOMIC DNA]</scope>
</reference>
<dbReference type="InterPro" id="IPR000100">
    <property type="entry name" value="RNase_P"/>
</dbReference>
<keyword evidence="3 7" id="KW-0540">Nuclease</keyword>
<dbReference type="PANTHER" id="PTHR33992:SF1">
    <property type="entry name" value="RIBONUCLEASE P PROTEIN COMPONENT"/>
    <property type="match status" value="1"/>
</dbReference>
<comment type="catalytic activity">
    <reaction evidence="7">
        <text>Endonucleolytic cleavage of RNA, removing 5'-extranucleotides from tRNA precursor.</text>
        <dbReference type="EC" id="3.1.26.5"/>
    </reaction>
</comment>
<keyword evidence="4 7" id="KW-0255">Endonuclease</keyword>